<dbReference type="Pfam" id="PF00005">
    <property type="entry name" value="ABC_tran"/>
    <property type="match status" value="1"/>
</dbReference>
<keyword evidence="3" id="KW-0547">Nucleotide-binding</keyword>
<protein>
    <submittedName>
        <fullName evidence="8">ABC transporter ATP-binding protein</fullName>
    </submittedName>
</protein>
<dbReference type="PANTHER" id="PTHR43820">
    <property type="entry name" value="HIGH-AFFINITY BRANCHED-CHAIN AMINO ACID TRANSPORT ATP-BINDING PROTEIN LIVF"/>
    <property type="match status" value="1"/>
</dbReference>
<dbReference type="SUPFAM" id="SSF52540">
    <property type="entry name" value="P-loop containing nucleoside triphosphate hydrolases"/>
    <property type="match status" value="1"/>
</dbReference>
<evidence type="ECO:0000256" key="3">
    <source>
        <dbReference type="ARBA" id="ARBA00022741"/>
    </source>
</evidence>
<dbReference type="InterPro" id="IPR027417">
    <property type="entry name" value="P-loop_NTPase"/>
</dbReference>
<evidence type="ECO:0000256" key="5">
    <source>
        <dbReference type="ARBA" id="ARBA00022970"/>
    </source>
</evidence>
<dbReference type="RefSeq" id="WP_023960756.1">
    <property type="nucleotide sequence ID" value="NZ_PEBD01000002.1"/>
</dbReference>
<dbReference type="InterPro" id="IPR052156">
    <property type="entry name" value="BCAA_Transport_ATP-bd_LivF"/>
</dbReference>
<accession>A0A2G3PTM5</accession>
<keyword evidence="5" id="KW-0029">Amino-acid transport</keyword>
<dbReference type="EMBL" id="PEBD01000002">
    <property type="protein sequence ID" value="PHV69100.1"/>
    <property type="molecule type" value="Genomic_DNA"/>
</dbReference>
<evidence type="ECO:0000256" key="1">
    <source>
        <dbReference type="ARBA" id="ARBA00005417"/>
    </source>
</evidence>
<keyword evidence="2" id="KW-0813">Transport</keyword>
<dbReference type="InterPro" id="IPR017871">
    <property type="entry name" value="ABC_transporter-like_CS"/>
</dbReference>
<keyword evidence="4 8" id="KW-0067">ATP-binding</keyword>
<comment type="caution">
    <text evidence="8">The sequence shown here is derived from an EMBL/GenBank/DDBJ whole genome shotgun (WGS) entry which is preliminary data.</text>
</comment>
<feature type="domain" description="ABC transporter" evidence="7">
    <location>
        <begin position="70"/>
        <end position="316"/>
    </location>
</feature>
<dbReference type="GO" id="GO:0015807">
    <property type="term" value="P:L-amino acid transport"/>
    <property type="evidence" value="ECO:0007669"/>
    <property type="project" value="TreeGrafter"/>
</dbReference>
<feature type="region of interest" description="Disordered" evidence="6">
    <location>
        <begin position="348"/>
        <end position="373"/>
    </location>
</feature>
<gene>
    <name evidence="8" type="ORF">CSW57_00285</name>
</gene>
<proteinExistence type="inferred from homology"/>
<dbReference type="FunFam" id="3.40.50.300:FF:000421">
    <property type="entry name" value="Branched-chain amino acid ABC transporter ATP-binding protein"/>
    <property type="match status" value="1"/>
</dbReference>
<evidence type="ECO:0000256" key="6">
    <source>
        <dbReference type="SAM" id="MobiDB-lite"/>
    </source>
</evidence>
<evidence type="ECO:0000259" key="7">
    <source>
        <dbReference type="PROSITE" id="PS50893"/>
    </source>
</evidence>
<dbReference type="GO" id="GO:0015658">
    <property type="term" value="F:branched-chain amino acid transmembrane transporter activity"/>
    <property type="evidence" value="ECO:0007669"/>
    <property type="project" value="TreeGrafter"/>
</dbReference>
<dbReference type="PROSITE" id="PS50893">
    <property type="entry name" value="ABC_TRANSPORTER_2"/>
    <property type="match status" value="1"/>
</dbReference>
<dbReference type="SMART" id="SM00382">
    <property type="entry name" value="AAA"/>
    <property type="match status" value="1"/>
</dbReference>
<dbReference type="Gene3D" id="3.40.50.300">
    <property type="entry name" value="P-loop containing nucleotide triphosphate hydrolases"/>
    <property type="match status" value="1"/>
</dbReference>
<evidence type="ECO:0000256" key="4">
    <source>
        <dbReference type="ARBA" id="ARBA00022840"/>
    </source>
</evidence>
<dbReference type="PROSITE" id="PS00211">
    <property type="entry name" value="ABC_TRANSPORTER_1"/>
    <property type="match status" value="1"/>
</dbReference>
<dbReference type="Proteomes" id="UP000225108">
    <property type="component" value="Unassembled WGS sequence"/>
</dbReference>
<dbReference type="GO" id="GO:0016887">
    <property type="term" value="F:ATP hydrolysis activity"/>
    <property type="evidence" value="ECO:0007669"/>
    <property type="project" value="InterPro"/>
</dbReference>
<name>A0A2G3PTM5_WILMA</name>
<dbReference type="GO" id="GO:0005524">
    <property type="term" value="F:ATP binding"/>
    <property type="evidence" value="ECO:0007669"/>
    <property type="project" value="UniProtKB-KW"/>
</dbReference>
<dbReference type="PANTHER" id="PTHR43820:SF3">
    <property type="entry name" value="BRANCHED-CHAIN AMINO ACID TRANSPORT SYSTEM,ATP-BINDING PROTEIN"/>
    <property type="match status" value="1"/>
</dbReference>
<feature type="region of interest" description="Disordered" evidence="6">
    <location>
        <begin position="1"/>
        <end position="24"/>
    </location>
</feature>
<dbReference type="InterPro" id="IPR003439">
    <property type="entry name" value="ABC_transporter-like_ATP-bd"/>
</dbReference>
<dbReference type="AlphaFoldDB" id="A0A2G3PTM5"/>
<dbReference type="InterPro" id="IPR003593">
    <property type="entry name" value="AAA+_ATPase"/>
</dbReference>
<sequence length="373" mass="39872">MPDGRHTQPPGPDGTGSASEPGIGVDASTLVTEAAPATLAELKAFSAAERAELFAGVTAEPGSAKPDPIISVDNITRTFGGLKAVDVKHLEIQRGCITGLIGPNGAGKTTFFNLITGFDKPDTGSWSLNGKHMGRVVPHRVARNGMVRTFQLTKALSKLSVLDNVRLGARHQSGEHMLQALAPWTWRKQEAETTERAYELLKRFKLDAKADDYAGSLSGGQRKLLEMARALMTNPEVVMLDEPMAGVNPALTQSLLEHIKALRDEGMTVVFVEHDMDVIRDISDWVVVMAQGKVIAESLPGRLGDNPAVVDAYLGGHHDQALEFDEDGNPVGETAVLAEQVEAAIEETLQAGGDLSQPDPITPSTSHGKKDKP</sequence>
<reference evidence="8 9" key="1">
    <citation type="submission" date="2017-10" db="EMBL/GenBank/DDBJ databases">
        <title>The draft genome sequence of Williamsia sp. BULT 1.1 isolated from the semi-arid grassland soils from South Africa.</title>
        <authorList>
            <person name="Kabwe M.H."/>
            <person name="Govender N."/>
            <person name="Mutseka Lunga P."/>
            <person name="Vikram S."/>
            <person name="Makhalanyane T.P."/>
        </authorList>
    </citation>
    <scope>NUCLEOTIDE SEQUENCE [LARGE SCALE GENOMIC DNA]</scope>
    <source>
        <strain evidence="8 9">BULT 1.1</strain>
    </source>
</reference>
<evidence type="ECO:0000256" key="2">
    <source>
        <dbReference type="ARBA" id="ARBA00022448"/>
    </source>
</evidence>
<evidence type="ECO:0000313" key="9">
    <source>
        <dbReference type="Proteomes" id="UP000225108"/>
    </source>
</evidence>
<evidence type="ECO:0000313" key="8">
    <source>
        <dbReference type="EMBL" id="PHV69100.1"/>
    </source>
</evidence>
<comment type="similarity">
    <text evidence="1">Belongs to the ABC transporter superfamily.</text>
</comment>
<dbReference type="CDD" id="cd03219">
    <property type="entry name" value="ABC_Mj1267_LivG_branched"/>
    <property type="match status" value="1"/>
</dbReference>
<organism evidence="8 9">
    <name type="scientific">Williamsia marianensis</name>
    <dbReference type="NCBI Taxonomy" id="85044"/>
    <lineage>
        <taxon>Bacteria</taxon>
        <taxon>Bacillati</taxon>
        <taxon>Actinomycetota</taxon>
        <taxon>Actinomycetes</taxon>
        <taxon>Mycobacteriales</taxon>
        <taxon>Nocardiaceae</taxon>
        <taxon>Williamsia</taxon>
    </lineage>
</organism>